<reference evidence="3" key="1">
    <citation type="submission" date="2020-05" db="EMBL/GenBank/DDBJ databases">
        <title>Phylogenomic resolution of chytrid fungi.</title>
        <authorList>
            <person name="Stajich J.E."/>
            <person name="Amses K."/>
            <person name="Simmons R."/>
            <person name="Seto K."/>
            <person name="Myers J."/>
            <person name="Bonds A."/>
            <person name="Quandt C.A."/>
            <person name="Barry K."/>
            <person name="Liu P."/>
            <person name="Grigoriev I."/>
            <person name="Longcore J.E."/>
            <person name="James T.Y."/>
        </authorList>
    </citation>
    <scope>NUCLEOTIDE SEQUENCE</scope>
    <source>
        <strain evidence="3">JEL0513</strain>
    </source>
</reference>
<dbReference type="AlphaFoldDB" id="A0AAD5SPA9"/>
<feature type="coiled-coil region" evidence="1">
    <location>
        <begin position="83"/>
        <end position="141"/>
    </location>
</feature>
<name>A0AAD5SPA9_9FUNG</name>
<evidence type="ECO:0000256" key="2">
    <source>
        <dbReference type="SAM" id="Phobius"/>
    </source>
</evidence>
<evidence type="ECO:0000256" key="1">
    <source>
        <dbReference type="SAM" id="Coils"/>
    </source>
</evidence>
<dbReference type="Proteomes" id="UP001211907">
    <property type="component" value="Unassembled WGS sequence"/>
</dbReference>
<evidence type="ECO:0000313" key="4">
    <source>
        <dbReference type="Proteomes" id="UP001211907"/>
    </source>
</evidence>
<dbReference type="EMBL" id="JADGJH010003554">
    <property type="protein sequence ID" value="KAJ3090169.1"/>
    <property type="molecule type" value="Genomic_DNA"/>
</dbReference>
<proteinExistence type="predicted"/>
<evidence type="ECO:0000313" key="3">
    <source>
        <dbReference type="EMBL" id="KAJ3090169.1"/>
    </source>
</evidence>
<comment type="caution">
    <text evidence="3">The sequence shown here is derived from an EMBL/GenBank/DDBJ whole genome shotgun (WGS) entry which is preliminary data.</text>
</comment>
<feature type="non-terminal residue" evidence="3">
    <location>
        <position position="216"/>
    </location>
</feature>
<keyword evidence="1" id="KW-0175">Coiled coil</keyword>
<sequence>MSDVFGTIIILGITGSVLIYWCIYCVRLHTGSPQRRREGKEKLLDYHVKMQANQLQRQQKLQNITNERAAHENSMSERIQLVLSKEQSKLDDQRHKIRLAELRRDNELKKVMENAEDERLKRNAARERAAIELRAAKHEEKQKISTATIKVIDNVVIENGVASTTKHIQRERIAATEEEATRLIEAVSPELQQIHQLQRAAALAPPPSNFQIEGDD</sequence>
<keyword evidence="2" id="KW-0472">Membrane</keyword>
<gene>
    <name evidence="3" type="ORF">HK100_007527</name>
</gene>
<feature type="transmembrane region" description="Helical" evidence="2">
    <location>
        <begin position="6"/>
        <end position="26"/>
    </location>
</feature>
<accession>A0AAD5SPA9</accession>
<organism evidence="3 4">
    <name type="scientific">Physocladia obscura</name>
    <dbReference type="NCBI Taxonomy" id="109957"/>
    <lineage>
        <taxon>Eukaryota</taxon>
        <taxon>Fungi</taxon>
        <taxon>Fungi incertae sedis</taxon>
        <taxon>Chytridiomycota</taxon>
        <taxon>Chytridiomycota incertae sedis</taxon>
        <taxon>Chytridiomycetes</taxon>
        <taxon>Chytridiales</taxon>
        <taxon>Chytriomycetaceae</taxon>
        <taxon>Physocladia</taxon>
    </lineage>
</organism>
<keyword evidence="2" id="KW-1133">Transmembrane helix</keyword>
<keyword evidence="4" id="KW-1185">Reference proteome</keyword>
<keyword evidence="2" id="KW-0812">Transmembrane</keyword>
<protein>
    <submittedName>
        <fullName evidence="3">Uncharacterized protein</fullName>
    </submittedName>
</protein>